<feature type="transmembrane region" description="Helical" evidence="1">
    <location>
        <begin position="6"/>
        <end position="26"/>
    </location>
</feature>
<evidence type="ECO:0000256" key="1">
    <source>
        <dbReference type="SAM" id="Phobius"/>
    </source>
</evidence>
<evidence type="ECO:0000313" key="2">
    <source>
        <dbReference type="EMBL" id="STY45054.1"/>
    </source>
</evidence>
<protein>
    <submittedName>
        <fullName evidence="2">Uncharacterized protein</fullName>
    </submittedName>
</protein>
<keyword evidence="1" id="KW-1133">Transmembrane helix</keyword>
<name>A0A378MGY9_LISGR</name>
<sequence>MKSKLLIGYLFMLITLVLGWLGEWGIMVL</sequence>
<keyword evidence="1" id="KW-0472">Membrane</keyword>
<reference evidence="2 3" key="1">
    <citation type="submission" date="2018-06" db="EMBL/GenBank/DDBJ databases">
        <authorList>
            <consortium name="Pathogen Informatics"/>
            <person name="Doyle S."/>
        </authorList>
    </citation>
    <scope>NUCLEOTIDE SEQUENCE [LARGE SCALE GENOMIC DNA]</scope>
    <source>
        <strain evidence="3">NCTC 10815</strain>
    </source>
</reference>
<dbReference type="Proteomes" id="UP000254879">
    <property type="component" value="Unassembled WGS sequence"/>
</dbReference>
<proteinExistence type="predicted"/>
<gene>
    <name evidence="2" type="ORF">NCTC10815_02429</name>
</gene>
<accession>A0A378MGY9</accession>
<dbReference type="EMBL" id="UGPG01000001">
    <property type="protein sequence ID" value="STY45054.1"/>
    <property type="molecule type" value="Genomic_DNA"/>
</dbReference>
<evidence type="ECO:0000313" key="3">
    <source>
        <dbReference type="Proteomes" id="UP000254879"/>
    </source>
</evidence>
<organism evidence="2 3">
    <name type="scientific">Listeria grayi</name>
    <name type="common">Listeria murrayi</name>
    <dbReference type="NCBI Taxonomy" id="1641"/>
    <lineage>
        <taxon>Bacteria</taxon>
        <taxon>Bacillati</taxon>
        <taxon>Bacillota</taxon>
        <taxon>Bacilli</taxon>
        <taxon>Bacillales</taxon>
        <taxon>Listeriaceae</taxon>
        <taxon>Listeria</taxon>
    </lineage>
</organism>
<dbReference type="AlphaFoldDB" id="A0A378MGY9"/>
<keyword evidence="1" id="KW-0812">Transmembrane</keyword>